<dbReference type="KEGG" id="paqt:E8L99_16330"/>
<evidence type="ECO:0000256" key="2">
    <source>
        <dbReference type="ARBA" id="ARBA00023015"/>
    </source>
</evidence>
<dbReference type="InterPro" id="IPR036390">
    <property type="entry name" value="WH_DNA-bd_sf"/>
</dbReference>
<protein>
    <submittedName>
        <fullName evidence="6">LysR family transcriptional regulator</fullName>
    </submittedName>
</protein>
<dbReference type="AlphaFoldDB" id="A0A4D7QKS7"/>
<dbReference type="FunFam" id="1.10.10.10:FF:000001">
    <property type="entry name" value="LysR family transcriptional regulator"/>
    <property type="match status" value="1"/>
</dbReference>
<dbReference type="Gene3D" id="3.40.190.290">
    <property type="match status" value="1"/>
</dbReference>
<reference evidence="6 7" key="1">
    <citation type="submission" date="2019-04" db="EMBL/GenBank/DDBJ databases">
        <title>Phreatobacter aquaticus sp. nov.</title>
        <authorList>
            <person name="Choi A."/>
            <person name="Baek K."/>
        </authorList>
    </citation>
    <scope>NUCLEOTIDE SEQUENCE [LARGE SCALE GENOMIC DNA]</scope>
    <source>
        <strain evidence="6 7">NMCR1094</strain>
    </source>
</reference>
<accession>A0A4D7QKS7</accession>
<keyword evidence="4" id="KW-0804">Transcription</keyword>
<dbReference type="GO" id="GO:0043565">
    <property type="term" value="F:sequence-specific DNA binding"/>
    <property type="evidence" value="ECO:0007669"/>
    <property type="project" value="TreeGrafter"/>
</dbReference>
<dbReference type="InterPro" id="IPR000847">
    <property type="entry name" value="LysR_HTH_N"/>
</dbReference>
<dbReference type="Proteomes" id="UP000298588">
    <property type="component" value="Chromosome"/>
</dbReference>
<organism evidence="6 7">
    <name type="scientific">Phreatobacter aquaticus</name>
    <dbReference type="NCBI Taxonomy" id="2570229"/>
    <lineage>
        <taxon>Bacteria</taxon>
        <taxon>Pseudomonadati</taxon>
        <taxon>Pseudomonadota</taxon>
        <taxon>Alphaproteobacteria</taxon>
        <taxon>Hyphomicrobiales</taxon>
        <taxon>Phreatobacteraceae</taxon>
        <taxon>Phreatobacter</taxon>
    </lineage>
</organism>
<dbReference type="PROSITE" id="PS50931">
    <property type="entry name" value="HTH_LYSR"/>
    <property type="match status" value="1"/>
</dbReference>
<dbReference type="EMBL" id="CP039865">
    <property type="protein sequence ID" value="QCK87211.1"/>
    <property type="molecule type" value="Genomic_DNA"/>
</dbReference>
<keyword evidence="3" id="KW-0238">DNA-binding</keyword>
<evidence type="ECO:0000313" key="6">
    <source>
        <dbReference type="EMBL" id="QCK87211.1"/>
    </source>
</evidence>
<dbReference type="PANTHER" id="PTHR30537">
    <property type="entry name" value="HTH-TYPE TRANSCRIPTIONAL REGULATOR"/>
    <property type="match status" value="1"/>
</dbReference>
<dbReference type="InterPro" id="IPR058163">
    <property type="entry name" value="LysR-type_TF_proteobact-type"/>
</dbReference>
<sequence>MSKMDWNQARAFSATAAFGSLSGAARKLGLTQPTLSRQVAALEAALGTTLFERIGKRLVLTDAGLSLLDHARAMSTAAEAMALAAAGKSQDIQGRVTISATDAVSAYLLPSLLARVRAMAPQITLVIVASDSISDLRKREADIAIRHVRPTEPELIARLVGEMTAHFYAAESWVAENGKPESVAELCTLEVLGFDPVDQFSGHLRAAGIPVSADQFRIVSDNSVVLWEMVRQGLGIGMMLQEIAELMPNVVRLLPELPGTSVPVWLVSHRELHTSRRVRLVFDLLAEELSRSTAATAGSG</sequence>
<gene>
    <name evidence="6" type="ORF">E8L99_16330</name>
</gene>
<feature type="domain" description="HTH lysR-type" evidence="5">
    <location>
        <begin position="4"/>
        <end position="61"/>
    </location>
</feature>
<dbReference type="PANTHER" id="PTHR30537:SF3">
    <property type="entry name" value="TRANSCRIPTIONAL REGULATORY PROTEIN"/>
    <property type="match status" value="1"/>
</dbReference>
<dbReference type="InterPro" id="IPR036388">
    <property type="entry name" value="WH-like_DNA-bd_sf"/>
</dbReference>
<dbReference type="Pfam" id="PF00126">
    <property type="entry name" value="HTH_1"/>
    <property type="match status" value="1"/>
</dbReference>
<dbReference type="Pfam" id="PF03466">
    <property type="entry name" value="LysR_substrate"/>
    <property type="match status" value="1"/>
</dbReference>
<evidence type="ECO:0000313" key="7">
    <source>
        <dbReference type="Proteomes" id="UP000298588"/>
    </source>
</evidence>
<evidence type="ECO:0000256" key="1">
    <source>
        <dbReference type="ARBA" id="ARBA00009437"/>
    </source>
</evidence>
<evidence type="ECO:0000256" key="4">
    <source>
        <dbReference type="ARBA" id="ARBA00023163"/>
    </source>
</evidence>
<dbReference type="Gene3D" id="1.10.10.10">
    <property type="entry name" value="Winged helix-like DNA-binding domain superfamily/Winged helix DNA-binding domain"/>
    <property type="match status" value="1"/>
</dbReference>
<proteinExistence type="inferred from homology"/>
<evidence type="ECO:0000256" key="3">
    <source>
        <dbReference type="ARBA" id="ARBA00023125"/>
    </source>
</evidence>
<evidence type="ECO:0000259" key="5">
    <source>
        <dbReference type="PROSITE" id="PS50931"/>
    </source>
</evidence>
<dbReference type="SUPFAM" id="SSF53850">
    <property type="entry name" value="Periplasmic binding protein-like II"/>
    <property type="match status" value="1"/>
</dbReference>
<dbReference type="GO" id="GO:0003700">
    <property type="term" value="F:DNA-binding transcription factor activity"/>
    <property type="evidence" value="ECO:0007669"/>
    <property type="project" value="InterPro"/>
</dbReference>
<keyword evidence="2" id="KW-0805">Transcription regulation</keyword>
<dbReference type="GO" id="GO:0006351">
    <property type="term" value="P:DNA-templated transcription"/>
    <property type="evidence" value="ECO:0007669"/>
    <property type="project" value="TreeGrafter"/>
</dbReference>
<dbReference type="OrthoDB" id="9798121at2"/>
<dbReference type="InterPro" id="IPR005119">
    <property type="entry name" value="LysR_subst-bd"/>
</dbReference>
<dbReference type="RefSeq" id="WP_137100540.1">
    <property type="nucleotide sequence ID" value="NZ_CP039865.1"/>
</dbReference>
<keyword evidence="7" id="KW-1185">Reference proteome</keyword>
<comment type="similarity">
    <text evidence="1">Belongs to the LysR transcriptional regulatory family.</text>
</comment>
<name>A0A4D7QKS7_9HYPH</name>
<dbReference type="SUPFAM" id="SSF46785">
    <property type="entry name" value="Winged helix' DNA-binding domain"/>
    <property type="match status" value="1"/>
</dbReference>
<dbReference type="PRINTS" id="PR00039">
    <property type="entry name" value="HTHLYSR"/>
</dbReference>